<organism evidence="6 7">
    <name type="scientific">Symbiodinium pilosum</name>
    <name type="common">Dinoflagellate</name>
    <dbReference type="NCBI Taxonomy" id="2952"/>
    <lineage>
        <taxon>Eukaryota</taxon>
        <taxon>Sar</taxon>
        <taxon>Alveolata</taxon>
        <taxon>Dinophyceae</taxon>
        <taxon>Suessiales</taxon>
        <taxon>Symbiodiniaceae</taxon>
        <taxon>Symbiodinium</taxon>
    </lineage>
</organism>
<dbReference type="InterPro" id="IPR017853">
    <property type="entry name" value="GH"/>
</dbReference>
<dbReference type="Gene3D" id="3.20.20.80">
    <property type="entry name" value="Glycosidases"/>
    <property type="match status" value="1"/>
</dbReference>
<dbReference type="InterPro" id="IPR000504">
    <property type="entry name" value="RRM_dom"/>
</dbReference>
<dbReference type="EMBL" id="CAJNIZ010047893">
    <property type="protein sequence ID" value="CAE7777846.1"/>
    <property type="molecule type" value="Genomic_DNA"/>
</dbReference>
<dbReference type="InterPro" id="IPR035967">
    <property type="entry name" value="SWAP/Surp_sf"/>
</dbReference>
<evidence type="ECO:0000259" key="5">
    <source>
        <dbReference type="PROSITE" id="PS50128"/>
    </source>
</evidence>
<dbReference type="Pfam" id="PF11790">
    <property type="entry name" value="Glyco_hydro_cc"/>
    <property type="match status" value="1"/>
</dbReference>
<dbReference type="SMART" id="SM00648">
    <property type="entry name" value="SWAP"/>
    <property type="match status" value="1"/>
</dbReference>
<dbReference type="Proteomes" id="UP000649617">
    <property type="component" value="Unassembled WGS sequence"/>
</dbReference>
<dbReference type="InterPro" id="IPR012677">
    <property type="entry name" value="Nucleotide-bd_a/b_plait_sf"/>
</dbReference>
<name>A0A812YDH9_SYMPI</name>
<dbReference type="SMART" id="SM00360">
    <property type="entry name" value="RRM"/>
    <property type="match status" value="1"/>
</dbReference>
<dbReference type="GO" id="GO:0006396">
    <property type="term" value="P:RNA processing"/>
    <property type="evidence" value="ECO:0007669"/>
    <property type="project" value="InterPro"/>
</dbReference>
<reference evidence="6" key="1">
    <citation type="submission" date="2021-02" db="EMBL/GenBank/DDBJ databases">
        <authorList>
            <person name="Dougan E. K."/>
            <person name="Rhodes N."/>
            <person name="Thang M."/>
            <person name="Chan C."/>
        </authorList>
    </citation>
    <scope>NUCLEOTIDE SEQUENCE</scope>
</reference>
<feature type="region of interest" description="Disordered" evidence="2">
    <location>
        <begin position="113"/>
        <end position="134"/>
    </location>
</feature>
<keyword evidence="1" id="KW-0694">RNA-binding</keyword>
<keyword evidence="3" id="KW-0812">Transmembrane</keyword>
<dbReference type="Pfam" id="PF00076">
    <property type="entry name" value="RRM_1"/>
    <property type="match status" value="1"/>
</dbReference>
<dbReference type="Gene3D" id="3.30.70.330">
    <property type="match status" value="1"/>
</dbReference>
<dbReference type="Pfam" id="PF01805">
    <property type="entry name" value="Surp"/>
    <property type="match status" value="1"/>
</dbReference>
<dbReference type="SUPFAM" id="SSF54928">
    <property type="entry name" value="RNA-binding domain, RBD"/>
    <property type="match status" value="1"/>
</dbReference>
<evidence type="ECO:0000313" key="7">
    <source>
        <dbReference type="Proteomes" id="UP000649617"/>
    </source>
</evidence>
<dbReference type="AlphaFoldDB" id="A0A812YDH9"/>
<dbReference type="InterPro" id="IPR024655">
    <property type="entry name" value="Asl1_glyco_hydro_catalytic"/>
</dbReference>
<dbReference type="InterPro" id="IPR035979">
    <property type="entry name" value="RBD_domain_sf"/>
</dbReference>
<sequence>MSMTLPPNLLQQEIQCCSVTSYIIIIIIMKLLRLLLLLGRFLRRDLRVARAPLTANSSSRSLLCLCSSVASSCFGRKRLREEVDSLLASSPQEQELSYVEGFLVPAQADGHIATPSHHQQQQTGPLTSAEGQDTNNLYVGSLSPEWTEELISREFGRFGEITSIKIMYPRNEQQRQRGMNSGFVQFKTRAQAEYARLKLNGKEYFGMCLRIDWGRAIQPVRNIGAIMGLTPSVISKPALMPHIETPQPLPMITAGDSSPQASSSSERKSRWNLAKTLVVKVPEDEVLKKLIDKTAEFVADEGWDFEKLLLDKEKDNPRFSFMSTDKENLEDSLHVYYRWRTFSFSQGDNDIYWRAEPFQIYENGPLWQPPPCEKRVEAVPDSVQRIELALPSASGGPAFELLRRKLSGSGANVSTSGKDNVIGFNRGAGGQQFRALLGFNEPDIHSQAHMNPWHAAAIWPEVEQVARNYGVQTLVSPAMCGDIGKGTSWMQQFLDACKGCRIDAIAIHSYWCSLDGVRNLVQQYKRFGKKIWLTEFACAAPGVDVSMQGQIKFMKDVVPYLEQEDMVEKYAWFSYFTNEWSHGITNPNPDAGLVDWNGALSELGRVYVSLGHRRLEGNATIQDVQPNVTQPIFP</sequence>
<gene>
    <name evidence="6" type="primary">U2surp</name>
    <name evidence="6" type="ORF">SPIL2461_LOCUS23062</name>
</gene>
<dbReference type="PANTHER" id="PTHR23140">
    <property type="entry name" value="RNA PROCESSING PROTEIN LD23810P"/>
    <property type="match status" value="1"/>
</dbReference>
<keyword evidence="3" id="KW-0472">Membrane</keyword>
<feature type="domain" description="SURP motif" evidence="5">
    <location>
        <begin position="290"/>
        <end position="337"/>
    </location>
</feature>
<dbReference type="Gene3D" id="1.10.10.790">
    <property type="entry name" value="Surp module"/>
    <property type="match status" value="1"/>
</dbReference>
<dbReference type="InterPro" id="IPR000061">
    <property type="entry name" value="Surp"/>
</dbReference>
<dbReference type="OrthoDB" id="377209at2759"/>
<dbReference type="InterPro" id="IPR051485">
    <property type="entry name" value="SR-CTD_assoc_factor"/>
</dbReference>
<evidence type="ECO:0000256" key="1">
    <source>
        <dbReference type="PROSITE-ProRule" id="PRU00176"/>
    </source>
</evidence>
<feature type="domain" description="RRM" evidence="4">
    <location>
        <begin position="135"/>
        <end position="216"/>
    </location>
</feature>
<evidence type="ECO:0000259" key="4">
    <source>
        <dbReference type="PROSITE" id="PS50102"/>
    </source>
</evidence>
<comment type="caution">
    <text evidence="6">The sequence shown here is derived from an EMBL/GenBank/DDBJ whole genome shotgun (WGS) entry which is preliminary data.</text>
</comment>
<dbReference type="PROSITE" id="PS50128">
    <property type="entry name" value="SURP"/>
    <property type="match status" value="1"/>
</dbReference>
<dbReference type="SUPFAM" id="SSF109905">
    <property type="entry name" value="Surp module (SWAP domain)"/>
    <property type="match status" value="1"/>
</dbReference>
<keyword evidence="3" id="KW-1133">Transmembrane helix</keyword>
<dbReference type="PROSITE" id="PS50102">
    <property type="entry name" value="RRM"/>
    <property type="match status" value="1"/>
</dbReference>
<dbReference type="GO" id="GO:0003723">
    <property type="term" value="F:RNA binding"/>
    <property type="evidence" value="ECO:0007669"/>
    <property type="project" value="UniProtKB-UniRule"/>
</dbReference>
<proteinExistence type="predicted"/>
<evidence type="ECO:0000256" key="2">
    <source>
        <dbReference type="SAM" id="MobiDB-lite"/>
    </source>
</evidence>
<accession>A0A812YDH9</accession>
<keyword evidence="7" id="KW-1185">Reference proteome</keyword>
<dbReference type="GO" id="GO:0005634">
    <property type="term" value="C:nucleus"/>
    <property type="evidence" value="ECO:0007669"/>
    <property type="project" value="TreeGrafter"/>
</dbReference>
<feature type="compositionally biased region" description="Polar residues" evidence="2">
    <location>
        <begin position="116"/>
        <end position="134"/>
    </location>
</feature>
<evidence type="ECO:0000256" key="3">
    <source>
        <dbReference type="SAM" id="Phobius"/>
    </source>
</evidence>
<evidence type="ECO:0000313" key="6">
    <source>
        <dbReference type="EMBL" id="CAE7777846.1"/>
    </source>
</evidence>
<dbReference type="PANTHER" id="PTHR23140:SF0">
    <property type="entry name" value="U2 SNRNP-ASSOCIATED SURP MOTIF-CONTAINING PROTEIN"/>
    <property type="match status" value="1"/>
</dbReference>
<dbReference type="SUPFAM" id="SSF51445">
    <property type="entry name" value="(Trans)glycosidases"/>
    <property type="match status" value="1"/>
</dbReference>
<protein>
    <submittedName>
        <fullName evidence="6">U2surp protein</fullName>
    </submittedName>
</protein>
<feature type="transmembrane region" description="Helical" evidence="3">
    <location>
        <begin position="20"/>
        <end position="42"/>
    </location>
</feature>